<dbReference type="EC" id="2.3.1.266" evidence="3"/>
<dbReference type="PANTHER" id="PTHR23091:SF4">
    <property type="entry name" value="N-TERMINAL AMINO-ACID N(ALPHA)-ACETYLTRANSFERASE NATA"/>
    <property type="match status" value="1"/>
</dbReference>
<dbReference type="GO" id="GO:0031415">
    <property type="term" value="C:NatA complex"/>
    <property type="evidence" value="ECO:0007669"/>
    <property type="project" value="InterPro"/>
</dbReference>
<sequence length="148" mass="17040">MPKDIMIRNIKFDDLDAIYDLETRSFPNPWPKSFFQHDLMSGDSVGLVAEHNDQLIGYAMATFTGDGFHVTNIAIKREYQRQGLGTQLMKQLETLARNKGSTYVFLEVRTNNNVAITFYEKLGYAVLFTRRGYYIDGDDAYVMDKELC</sequence>
<evidence type="ECO:0000256" key="2">
    <source>
        <dbReference type="ARBA" id="ARBA00023315"/>
    </source>
</evidence>
<dbReference type="Pfam" id="PF00583">
    <property type="entry name" value="Acetyltransf_1"/>
    <property type="match status" value="1"/>
</dbReference>
<dbReference type="NCBIfam" id="TIGR01575">
    <property type="entry name" value="rimI"/>
    <property type="match status" value="1"/>
</dbReference>
<accession>A0A0S8GH50</accession>
<proteinExistence type="inferred from homology"/>
<keyword evidence="3" id="KW-0963">Cytoplasm</keyword>
<dbReference type="InterPro" id="IPR045047">
    <property type="entry name" value="Ard1-like"/>
</dbReference>
<name>A0A0S8GH50_UNCW3</name>
<dbReference type="GO" id="GO:0008999">
    <property type="term" value="F:protein-N-terminal-alanine acetyltransferase activity"/>
    <property type="evidence" value="ECO:0007669"/>
    <property type="project" value="UniProtKB-EC"/>
</dbReference>
<dbReference type="EMBL" id="LJUO01000046">
    <property type="protein sequence ID" value="KPK71969.1"/>
    <property type="molecule type" value="Genomic_DNA"/>
</dbReference>
<feature type="domain" description="N-acetyltransferase" evidence="4">
    <location>
        <begin position="5"/>
        <end position="148"/>
    </location>
</feature>
<protein>
    <recommendedName>
        <fullName evidence="3">[Ribosomal protein bS18]-alanine N-acetyltransferase</fullName>
        <ecNumber evidence="3">2.3.1.266</ecNumber>
    </recommendedName>
</protein>
<dbReference type="InterPro" id="IPR006464">
    <property type="entry name" value="AcTrfase_RimI/Ard1"/>
</dbReference>
<evidence type="ECO:0000313" key="5">
    <source>
        <dbReference type="EMBL" id="KPK71969.1"/>
    </source>
</evidence>
<comment type="catalytic activity">
    <reaction evidence="3">
        <text>N-terminal L-alanyl-[ribosomal protein bS18] + acetyl-CoA = N-terminal N(alpha)-acetyl-L-alanyl-[ribosomal protein bS18] + CoA + H(+)</text>
        <dbReference type="Rhea" id="RHEA:43756"/>
        <dbReference type="Rhea" id="RHEA-COMP:10676"/>
        <dbReference type="Rhea" id="RHEA-COMP:10677"/>
        <dbReference type="ChEBI" id="CHEBI:15378"/>
        <dbReference type="ChEBI" id="CHEBI:57287"/>
        <dbReference type="ChEBI" id="CHEBI:57288"/>
        <dbReference type="ChEBI" id="CHEBI:64718"/>
        <dbReference type="ChEBI" id="CHEBI:83683"/>
        <dbReference type="EC" id="2.3.1.266"/>
    </reaction>
</comment>
<comment type="caution">
    <text evidence="5">The sequence shown here is derived from an EMBL/GenBank/DDBJ whole genome shotgun (WGS) entry which is preliminary data.</text>
</comment>
<evidence type="ECO:0000256" key="3">
    <source>
        <dbReference type="RuleBase" id="RU363094"/>
    </source>
</evidence>
<dbReference type="InterPro" id="IPR000182">
    <property type="entry name" value="GNAT_dom"/>
</dbReference>
<dbReference type="CDD" id="cd04301">
    <property type="entry name" value="NAT_SF"/>
    <property type="match status" value="1"/>
</dbReference>
<dbReference type="AlphaFoldDB" id="A0A0S8GH50"/>
<comment type="subcellular location">
    <subcellularLocation>
        <location evidence="3">Cytoplasm</location>
    </subcellularLocation>
</comment>
<keyword evidence="1" id="KW-0808">Transferase</keyword>
<dbReference type="Gene3D" id="3.40.630.30">
    <property type="match status" value="1"/>
</dbReference>
<comment type="function">
    <text evidence="3">Acetylates the N-terminal alanine of ribosomal protein bS18.</text>
</comment>
<dbReference type="InterPro" id="IPR016181">
    <property type="entry name" value="Acyl_CoA_acyltransferase"/>
</dbReference>
<evidence type="ECO:0000256" key="1">
    <source>
        <dbReference type="ARBA" id="ARBA00022679"/>
    </source>
</evidence>
<gene>
    <name evidence="5" type="ORF">AMJ87_06055</name>
</gene>
<organism evidence="5 6">
    <name type="scientific">candidate division WOR_3 bacterium SM23_60</name>
    <dbReference type="NCBI Taxonomy" id="1703780"/>
    <lineage>
        <taxon>Bacteria</taxon>
        <taxon>Bacteria division WOR-3</taxon>
    </lineage>
</organism>
<dbReference type="PANTHER" id="PTHR23091">
    <property type="entry name" value="N-TERMINAL ACETYLTRANSFERASE"/>
    <property type="match status" value="1"/>
</dbReference>
<dbReference type="Proteomes" id="UP000051096">
    <property type="component" value="Unassembled WGS sequence"/>
</dbReference>
<dbReference type="SUPFAM" id="SSF55729">
    <property type="entry name" value="Acyl-CoA N-acyltransferases (Nat)"/>
    <property type="match status" value="1"/>
</dbReference>
<comment type="similarity">
    <text evidence="3">Belongs to the acetyltransferase family. RimI subfamily.</text>
</comment>
<dbReference type="PROSITE" id="PS51186">
    <property type="entry name" value="GNAT"/>
    <property type="match status" value="1"/>
</dbReference>
<reference evidence="5 6" key="1">
    <citation type="journal article" date="2015" name="Microbiome">
        <title>Genomic resolution of linkages in carbon, nitrogen, and sulfur cycling among widespread estuary sediment bacteria.</title>
        <authorList>
            <person name="Baker B.J."/>
            <person name="Lazar C.S."/>
            <person name="Teske A.P."/>
            <person name="Dick G.J."/>
        </authorList>
    </citation>
    <scope>NUCLEOTIDE SEQUENCE [LARGE SCALE GENOMIC DNA]</scope>
    <source>
        <strain evidence="5">SM23_60</strain>
    </source>
</reference>
<keyword evidence="2" id="KW-0012">Acyltransferase</keyword>
<evidence type="ECO:0000259" key="4">
    <source>
        <dbReference type="PROSITE" id="PS51186"/>
    </source>
</evidence>
<evidence type="ECO:0000313" key="6">
    <source>
        <dbReference type="Proteomes" id="UP000051096"/>
    </source>
</evidence>